<dbReference type="EnsemblMetazoa" id="XM_021045885.2">
    <property type="protein sequence ID" value="XP_020901544.1"/>
    <property type="gene ID" value="LOC110240098"/>
</dbReference>
<protein>
    <submittedName>
        <fullName evidence="5">Uncharacterized protein</fullName>
    </submittedName>
</protein>
<reference evidence="5" key="1">
    <citation type="submission" date="2022-11" db="UniProtKB">
        <authorList>
            <consortium name="EnsemblMetazoa"/>
        </authorList>
    </citation>
    <scope>IDENTIFICATION</scope>
</reference>
<dbReference type="GeneID" id="110240098"/>
<evidence type="ECO:0000313" key="5">
    <source>
        <dbReference type="EnsemblMetazoa" id="XP_020898960.1"/>
    </source>
</evidence>
<dbReference type="RefSeq" id="XP_020898960.1">
    <property type="nucleotide sequence ID" value="XM_021043301.2"/>
</dbReference>
<dbReference type="EnsemblMetazoa" id="XM_021043301.2">
    <property type="protein sequence ID" value="XP_020898960.1"/>
    <property type="gene ID" value="LOC110237686"/>
</dbReference>
<name>A0A913X4T3_EXADI</name>
<evidence type="ECO:0000256" key="1">
    <source>
        <dbReference type="ARBA" id="ARBA00022729"/>
    </source>
</evidence>
<dbReference type="CDD" id="cd00117">
    <property type="entry name" value="TFP"/>
    <property type="match status" value="1"/>
</dbReference>
<dbReference type="InterPro" id="IPR045860">
    <property type="entry name" value="Snake_toxin-like_sf"/>
</dbReference>
<evidence type="ECO:0000256" key="3">
    <source>
        <dbReference type="SAM" id="Phobius"/>
    </source>
</evidence>
<dbReference type="RefSeq" id="XP_020901544.1">
    <property type="nucleotide sequence ID" value="XM_021045885.2"/>
</dbReference>
<evidence type="ECO:0000256" key="4">
    <source>
        <dbReference type="SAM" id="SignalP"/>
    </source>
</evidence>
<dbReference type="PANTHER" id="PTHR10036:SF3">
    <property type="entry name" value="PROTEIN SLEEPLESS-RELATED"/>
    <property type="match status" value="1"/>
</dbReference>
<accession>A0A913X4T3</accession>
<keyword evidence="3" id="KW-0472">Membrane</keyword>
<dbReference type="OrthoDB" id="5983109at2759"/>
<proteinExistence type="predicted"/>
<keyword evidence="1 4" id="KW-0732">Signal</keyword>
<organism evidence="5 6">
    <name type="scientific">Exaiptasia diaphana</name>
    <name type="common">Tropical sea anemone</name>
    <name type="synonym">Aiptasia pulchella</name>
    <dbReference type="NCBI Taxonomy" id="2652724"/>
    <lineage>
        <taxon>Eukaryota</taxon>
        <taxon>Metazoa</taxon>
        <taxon>Cnidaria</taxon>
        <taxon>Anthozoa</taxon>
        <taxon>Hexacorallia</taxon>
        <taxon>Actiniaria</taxon>
        <taxon>Aiptasiidae</taxon>
        <taxon>Exaiptasia</taxon>
    </lineage>
</organism>
<dbReference type="AlphaFoldDB" id="A0A913X4T3"/>
<feature type="chain" id="PRO_5038275455" evidence="4">
    <location>
        <begin position="20"/>
        <end position="127"/>
    </location>
</feature>
<dbReference type="Proteomes" id="UP000887567">
    <property type="component" value="Unplaced"/>
</dbReference>
<dbReference type="GeneID" id="110237686"/>
<evidence type="ECO:0000256" key="2">
    <source>
        <dbReference type="ARBA" id="ARBA00023157"/>
    </source>
</evidence>
<keyword evidence="6" id="KW-1185">Reference proteome</keyword>
<feature type="transmembrane region" description="Helical" evidence="3">
    <location>
        <begin position="107"/>
        <end position="126"/>
    </location>
</feature>
<keyword evidence="3" id="KW-0812">Transmembrane</keyword>
<evidence type="ECO:0000313" key="6">
    <source>
        <dbReference type="Proteomes" id="UP000887567"/>
    </source>
</evidence>
<keyword evidence="2" id="KW-1015">Disulfide bond</keyword>
<feature type="signal peptide" evidence="4">
    <location>
        <begin position="1"/>
        <end position="19"/>
    </location>
</feature>
<keyword evidence="3" id="KW-1133">Transmembrane helix</keyword>
<sequence>MQAVLKGIVFIGILKAASSLQCYHCYSYESFHECDNNKELKSCEIGAMQRCSKVTYDLPIGKVYRKECIDLAYCKDNDRYCRQVTNGSDDCEVHCCKDDKCNAGSKVSSGVLCACALLMGFLIRMIL</sequence>
<dbReference type="PANTHER" id="PTHR10036">
    <property type="entry name" value="CD59 GLYCOPROTEIN"/>
    <property type="match status" value="1"/>
</dbReference>
<dbReference type="KEGG" id="epa:110237686"/>
<dbReference type="KEGG" id="epa:110240098"/>
<dbReference type="OMA" id="CINIAYC"/>
<dbReference type="SUPFAM" id="SSF57302">
    <property type="entry name" value="Snake toxin-like"/>
    <property type="match status" value="1"/>
</dbReference>